<accession>A0AAD0XHH5</accession>
<dbReference type="Pfam" id="PF18628">
    <property type="entry name" value="P2_N"/>
    <property type="match status" value="1"/>
</dbReference>
<protein>
    <recommendedName>
        <fullName evidence="5">Viral coat protein P2 N-terminal domain-containing protein</fullName>
    </recommendedName>
</protein>
<dbReference type="EMBL" id="CP024996">
    <property type="protein sequence ID" value="AYR24548.1"/>
    <property type="molecule type" value="Genomic_DNA"/>
</dbReference>
<dbReference type="InterPro" id="IPR041377">
    <property type="entry name" value="P2_N"/>
</dbReference>
<organism evidence="3 4">
    <name type="scientific">Herbaspirillum rubrisubalbicans</name>
    <dbReference type="NCBI Taxonomy" id="80842"/>
    <lineage>
        <taxon>Bacteria</taxon>
        <taxon>Pseudomonadati</taxon>
        <taxon>Pseudomonadota</taxon>
        <taxon>Betaproteobacteria</taxon>
        <taxon>Burkholderiales</taxon>
        <taxon>Oxalobacteraceae</taxon>
        <taxon>Herbaspirillum</taxon>
    </lineage>
</organism>
<feature type="domain" description="Viral coat protein P2 N-terminal" evidence="1">
    <location>
        <begin position="10"/>
        <end position="132"/>
    </location>
</feature>
<dbReference type="Pfam" id="PF25513">
    <property type="entry name" value="P2_C"/>
    <property type="match status" value="1"/>
</dbReference>
<evidence type="ECO:0000259" key="2">
    <source>
        <dbReference type="Pfam" id="PF25513"/>
    </source>
</evidence>
<evidence type="ECO:0008006" key="5">
    <source>
        <dbReference type="Google" id="ProtNLM"/>
    </source>
</evidence>
<proteinExistence type="predicted"/>
<name>A0AAD0XHH5_9BURK</name>
<dbReference type="AlphaFoldDB" id="A0AAD0XHH5"/>
<feature type="domain" description="Viral coat protein P2 C-terminal" evidence="2">
    <location>
        <begin position="145"/>
        <end position="279"/>
    </location>
</feature>
<dbReference type="RefSeq" id="WP_061789614.1">
    <property type="nucleotide sequence ID" value="NZ_CP024996.1"/>
</dbReference>
<dbReference type="Gene3D" id="2.60.120.730">
    <property type="match status" value="2"/>
</dbReference>
<reference evidence="3 4" key="1">
    <citation type="submission" date="2017-11" db="EMBL/GenBank/DDBJ databases">
        <title>Complete genome sequence of Herbaspirillum rubrisubalbicans DSM 11543.</title>
        <authorList>
            <person name="Chen M."/>
            <person name="An Q."/>
        </authorList>
    </citation>
    <scope>NUCLEOTIDE SEQUENCE [LARGE SCALE GENOMIC DNA]</scope>
    <source>
        <strain evidence="3 4">DSM 11543</strain>
    </source>
</reference>
<dbReference type="Proteomes" id="UP000269199">
    <property type="component" value="Chromosome"/>
</dbReference>
<evidence type="ECO:0000313" key="4">
    <source>
        <dbReference type="Proteomes" id="UP000269199"/>
    </source>
</evidence>
<evidence type="ECO:0000259" key="1">
    <source>
        <dbReference type="Pfam" id="PF18628"/>
    </source>
</evidence>
<dbReference type="InterPro" id="IPR057915">
    <property type="entry name" value="P2_C"/>
</dbReference>
<dbReference type="InterPro" id="IPR053751">
    <property type="entry name" value="Viral_Major_Capsid_sf"/>
</dbReference>
<gene>
    <name evidence="3" type="ORF">RC54_12220</name>
</gene>
<sequence length="283" mass="30405">MINYPLQQPVNVASGAVATLRVPAGGSQTLVGIMLALSGTTFTKANIGAIKVKIGPRLMWDLTIAQLNAINNYKGNADQTGFLYLDFTERDQAIFPVKEVGGIDLTAALPVGDVIVEITILGTAVAPKIDATGFFEPSQNNPLVLKLLNFPASSAVGGKVTLPLSFRGALLKRLHHQYAGTNFTASANGNLNRVEVKKNGQVIWDQTCLANRFLQVQQKKAPQAQFYITDFIMDNNHDAHVTTVSNVANGTAQVYDTFEVNTYLTAADSVNTVVEVLDAITNL</sequence>
<evidence type="ECO:0000313" key="3">
    <source>
        <dbReference type="EMBL" id="AYR24548.1"/>
    </source>
</evidence>